<evidence type="ECO:0000313" key="4">
    <source>
        <dbReference type="Proteomes" id="UP001519290"/>
    </source>
</evidence>
<comment type="caution">
    <text evidence="3">The sequence shown here is derived from an EMBL/GenBank/DDBJ whole genome shotgun (WGS) entry which is preliminary data.</text>
</comment>
<dbReference type="EMBL" id="JAGIOD010000001">
    <property type="protein sequence ID" value="MBP2381117.1"/>
    <property type="molecule type" value="Genomic_DNA"/>
</dbReference>
<keyword evidence="4" id="KW-1185">Reference proteome</keyword>
<feature type="region of interest" description="Disordered" evidence="1">
    <location>
        <begin position="73"/>
        <end position="113"/>
    </location>
</feature>
<keyword evidence="2" id="KW-0472">Membrane</keyword>
<feature type="compositionally biased region" description="Basic and acidic residues" evidence="1">
    <location>
        <begin position="74"/>
        <end position="113"/>
    </location>
</feature>
<name>A0ABS4WY36_9MICO</name>
<dbReference type="Proteomes" id="UP001519290">
    <property type="component" value="Unassembled WGS sequence"/>
</dbReference>
<reference evidence="3 4" key="1">
    <citation type="submission" date="2021-03" db="EMBL/GenBank/DDBJ databases">
        <title>Sequencing the genomes of 1000 actinobacteria strains.</title>
        <authorList>
            <person name="Klenk H.-P."/>
        </authorList>
    </citation>
    <scope>NUCLEOTIDE SEQUENCE [LARGE SCALE GENOMIC DNA]</scope>
    <source>
        <strain evidence="3 4">DSM 14566</strain>
    </source>
</reference>
<sequence>MLAGISVDPGAPPGPTRRDRMGVAVVVGAPLEGDSFWDPIAFSWPLFGILLAIVAVLTIGFVVWLVLQPEEPDHDTTDLVDKATEHDRDRARTIRRRLDADSGRADTSEPELR</sequence>
<keyword evidence="2" id="KW-1133">Transmembrane helix</keyword>
<dbReference type="RefSeq" id="WP_245354021.1">
    <property type="nucleotide sequence ID" value="NZ_BAAAJW010000004.1"/>
</dbReference>
<protein>
    <submittedName>
        <fullName evidence="3">Uncharacterized protein</fullName>
    </submittedName>
</protein>
<evidence type="ECO:0000256" key="1">
    <source>
        <dbReference type="SAM" id="MobiDB-lite"/>
    </source>
</evidence>
<organism evidence="3 4">
    <name type="scientific">Brachybacterium sacelli</name>
    <dbReference type="NCBI Taxonomy" id="173364"/>
    <lineage>
        <taxon>Bacteria</taxon>
        <taxon>Bacillati</taxon>
        <taxon>Actinomycetota</taxon>
        <taxon>Actinomycetes</taxon>
        <taxon>Micrococcales</taxon>
        <taxon>Dermabacteraceae</taxon>
        <taxon>Brachybacterium</taxon>
    </lineage>
</organism>
<evidence type="ECO:0000313" key="3">
    <source>
        <dbReference type="EMBL" id="MBP2381117.1"/>
    </source>
</evidence>
<feature type="region of interest" description="Disordered" evidence="1">
    <location>
        <begin position="1"/>
        <end position="20"/>
    </location>
</feature>
<accession>A0ABS4WY36</accession>
<proteinExistence type="predicted"/>
<evidence type="ECO:0000256" key="2">
    <source>
        <dbReference type="SAM" id="Phobius"/>
    </source>
</evidence>
<gene>
    <name evidence="3" type="ORF">JOF43_001074</name>
</gene>
<feature type="transmembrane region" description="Helical" evidence="2">
    <location>
        <begin position="44"/>
        <end position="67"/>
    </location>
</feature>
<keyword evidence="2" id="KW-0812">Transmembrane</keyword>